<dbReference type="InterPro" id="IPR034074">
    <property type="entry name" value="Y4bN_pept_dom"/>
</dbReference>
<protein>
    <submittedName>
        <fullName evidence="3">S8 family peptidase</fullName>
    </submittedName>
</protein>
<comment type="similarity">
    <text evidence="1">Belongs to the peptidase S8 family.</text>
</comment>
<dbReference type="InterPro" id="IPR036852">
    <property type="entry name" value="Peptidase_S8/S53_dom_sf"/>
</dbReference>
<dbReference type="InterPro" id="IPR000209">
    <property type="entry name" value="Peptidase_S8/S53_dom"/>
</dbReference>
<feature type="active site" description="Charge relay system" evidence="1">
    <location>
        <position position="517"/>
    </location>
</feature>
<dbReference type="Proteomes" id="UP000295301">
    <property type="component" value="Unassembled WGS sequence"/>
</dbReference>
<organism evidence="3 4">
    <name type="scientific">Antarcticimicrobium luteum</name>
    <dbReference type="NCBI Taxonomy" id="2547397"/>
    <lineage>
        <taxon>Bacteria</taxon>
        <taxon>Pseudomonadati</taxon>
        <taxon>Pseudomonadota</taxon>
        <taxon>Alphaproteobacteria</taxon>
        <taxon>Rhodobacterales</taxon>
        <taxon>Paracoccaceae</taxon>
        <taxon>Antarcticimicrobium</taxon>
    </lineage>
</organism>
<keyword evidence="1" id="KW-0720">Serine protease</keyword>
<evidence type="ECO:0000259" key="2">
    <source>
        <dbReference type="Pfam" id="PF00082"/>
    </source>
</evidence>
<accession>A0A4R5VGI3</accession>
<feature type="active site" description="Charge relay system" evidence="1">
    <location>
        <position position="248"/>
    </location>
</feature>
<dbReference type="GO" id="GO:0006508">
    <property type="term" value="P:proteolysis"/>
    <property type="evidence" value="ECO:0007669"/>
    <property type="project" value="UniProtKB-KW"/>
</dbReference>
<dbReference type="GO" id="GO:0004252">
    <property type="term" value="F:serine-type endopeptidase activity"/>
    <property type="evidence" value="ECO:0007669"/>
    <property type="project" value="UniProtKB-UniRule"/>
</dbReference>
<keyword evidence="1" id="KW-0645">Protease</keyword>
<evidence type="ECO:0000313" key="3">
    <source>
        <dbReference type="EMBL" id="TDK51020.1"/>
    </source>
</evidence>
<comment type="caution">
    <text evidence="3">The sequence shown here is derived from an EMBL/GenBank/DDBJ whole genome shotgun (WGS) entry which is preliminary data.</text>
</comment>
<evidence type="ECO:0000313" key="4">
    <source>
        <dbReference type="Proteomes" id="UP000295301"/>
    </source>
</evidence>
<dbReference type="EMBL" id="SMUV01000051">
    <property type="protein sequence ID" value="TDK51020.1"/>
    <property type="molecule type" value="Genomic_DNA"/>
</dbReference>
<keyword evidence="4" id="KW-1185">Reference proteome</keyword>
<proteinExistence type="inferred from homology"/>
<feature type="domain" description="Peptidase S8/S53" evidence="2">
    <location>
        <begin position="243"/>
        <end position="558"/>
    </location>
</feature>
<sequence>MVPPAPARGGGQGGRVRQEIDQAVQDQRAQQRPPRFVDPALILRVEMSGATMEEDWEGLGLTVLSTDDDNTLVLFASTDDLQDFRFRLNEYEGPIPDGQINRRYASFIDRIGDIATVAPRDRIGVRAREDGFIEADDFQDNTEYVVDIELWEFGPPQARRTLAEEIVAWVEEQGGELYDLYSGPSITIARVRARGQTLRPVLAIPQVAFVDFPPQPDIVMEPPEDFAIGDLPPVAAEEEELPIIGILDSGVNDNPLLIGGIVAQEGFPESALGTADVFGHGTAVAGMARFGDLRLQLGLPELQPSARIVSAKVVTDQGQFFDRRTLPTQMRTTIERLRNTYGCRLFVISLGDVRARYERGRVGPWATTLDELARELDVMIIVSAGNRDPRGGNALEQGVTQYPRYLLETANRVCEPAGAVNAVTVGSLANSSGLGPEHEFDVHIQTITQPDEPSPFSRVGPGGGGIKKPDFVDYGGTLVFDAVGRRLQRAPVLPNAGVLTTHADFQRQLIVSKTGTSFAGPHLAHKAAQILRALPDASANLIKALMAGSAQVPEATLRRLDGIADIEREQIFGNGLVNAGKASYSDDHRVVLYAEDSLGMDQFAIYQVPIPGDFQGNGARRIHVSLAFDPPVKRTRAEYIGTRMNYRLIRGCPSNQVFEHFRSHTGADTEPAEIAGRYNCKLEPGPKRRDRNTIQTSSVKFTQDTAQYGNEYFLVVRCVGGWASDQEVLQRYAIVVELEHEAQVELYARMQQRARVRA</sequence>
<dbReference type="AlphaFoldDB" id="A0A4R5VGI3"/>
<dbReference type="PROSITE" id="PS51892">
    <property type="entry name" value="SUBTILASE"/>
    <property type="match status" value="1"/>
</dbReference>
<dbReference type="SUPFAM" id="SSF52743">
    <property type="entry name" value="Subtilisin-like"/>
    <property type="match status" value="1"/>
</dbReference>
<keyword evidence="1" id="KW-0378">Hydrolase</keyword>
<dbReference type="CDD" id="cd04847">
    <property type="entry name" value="Peptidases_S8_Subtilisin_like_2"/>
    <property type="match status" value="1"/>
</dbReference>
<evidence type="ECO:0000256" key="1">
    <source>
        <dbReference type="PROSITE-ProRule" id="PRU01240"/>
    </source>
</evidence>
<name>A0A4R5VGI3_9RHOB</name>
<dbReference type="Pfam" id="PF00082">
    <property type="entry name" value="Peptidase_S8"/>
    <property type="match status" value="1"/>
</dbReference>
<dbReference type="Gene3D" id="3.40.50.200">
    <property type="entry name" value="Peptidase S8/S53 domain"/>
    <property type="match status" value="1"/>
</dbReference>
<dbReference type="OrthoDB" id="9768989at2"/>
<reference evidence="3 4" key="1">
    <citation type="submission" date="2019-03" db="EMBL/GenBank/DDBJ databases">
        <title>Ruegeria lutea sp. nov., a novel strain, isolated from marine sediment, the Masan Bay, South Korea.</title>
        <authorList>
            <person name="Kim J."/>
            <person name="Kim D.-Y."/>
            <person name="Lee S.-S."/>
        </authorList>
    </citation>
    <scope>NUCLEOTIDE SEQUENCE [LARGE SCALE GENOMIC DNA]</scope>
    <source>
        <strain evidence="3 4">318-1</strain>
    </source>
</reference>
<feature type="active site" description="Charge relay system" evidence="1">
    <location>
        <position position="280"/>
    </location>
</feature>
<gene>
    <name evidence="3" type="ORF">E1832_04730</name>
</gene>